<reference evidence="2" key="1">
    <citation type="journal article" date="2021" name="PeerJ">
        <title>Extensive microbial diversity within the chicken gut microbiome revealed by metagenomics and culture.</title>
        <authorList>
            <person name="Gilroy R."/>
            <person name="Ravi A."/>
            <person name="Getino M."/>
            <person name="Pursley I."/>
            <person name="Horton D.L."/>
            <person name="Alikhan N.F."/>
            <person name="Baker D."/>
            <person name="Gharbi K."/>
            <person name="Hall N."/>
            <person name="Watson M."/>
            <person name="Adriaenssens E.M."/>
            <person name="Foster-Nyarko E."/>
            <person name="Jarju S."/>
            <person name="Secka A."/>
            <person name="Antonio M."/>
            <person name="Oren A."/>
            <person name="Chaudhuri R.R."/>
            <person name="La Ragione R."/>
            <person name="Hildebrand F."/>
            <person name="Pallen M.J."/>
        </authorList>
    </citation>
    <scope>NUCLEOTIDE SEQUENCE</scope>
    <source>
        <strain evidence="2">ChiGjej3B3-7470</strain>
    </source>
</reference>
<dbReference type="AlphaFoldDB" id="A0A921JS09"/>
<dbReference type="Gene3D" id="3.30.1050.40">
    <property type="match status" value="1"/>
</dbReference>
<dbReference type="InterPro" id="IPR041629">
    <property type="entry name" value="SCP_3"/>
</dbReference>
<dbReference type="EMBL" id="DYZF01000228">
    <property type="protein sequence ID" value="HJE52088.1"/>
    <property type="molecule type" value="Genomic_DNA"/>
</dbReference>
<dbReference type="Proteomes" id="UP000712713">
    <property type="component" value="Unassembled WGS sequence"/>
</dbReference>
<name>A0A921JS09_9ACTN</name>
<proteinExistence type="predicted"/>
<evidence type="ECO:0000313" key="2">
    <source>
        <dbReference type="EMBL" id="HJE52088.1"/>
    </source>
</evidence>
<accession>A0A921JS09</accession>
<dbReference type="Pfam" id="PF17844">
    <property type="entry name" value="SCP_3"/>
    <property type="match status" value="1"/>
</dbReference>
<sequence>MFKPSPKVVAALREHLDDDAAVDAVLATRKPDLTRLLMRAAAGEAPLGRELLAAVARAGCALLGERHPGASIEVRVPPFAAVQIGFDSGPKHTRGTPPNVVEMSPETFAALAGGRTSWVDADVRASGVHADEAARAFPLL</sequence>
<evidence type="ECO:0000259" key="1">
    <source>
        <dbReference type="Pfam" id="PF17844"/>
    </source>
</evidence>
<feature type="domain" description="Bacterial SCP orthologue" evidence="1">
    <location>
        <begin position="49"/>
        <end position="139"/>
    </location>
</feature>
<evidence type="ECO:0000313" key="3">
    <source>
        <dbReference type="Proteomes" id="UP000712713"/>
    </source>
</evidence>
<gene>
    <name evidence="2" type="ORF">K8V15_08980</name>
</gene>
<protein>
    <submittedName>
        <fullName evidence="2">Sterol carrier family protein</fullName>
    </submittedName>
</protein>
<organism evidence="2 3">
    <name type="scientific">Tessaracoccus flavescens</name>
    <dbReference type="NCBI Taxonomy" id="399497"/>
    <lineage>
        <taxon>Bacteria</taxon>
        <taxon>Bacillati</taxon>
        <taxon>Actinomycetota</taxon>
        <taxon>Actinomycetes</taxon>
        <taxon>Propionibacteriales</taxon>
        <taxon>Propionibacteriaceae</taxon>
        <taxon>Tessaracoccus</taxon>
    </lineage>
</organism>
<reference evidence="2" key="2">
    <citation type="submission" date="2021-09" db="EMBL/GenBank/DDBJ databases">
        <authorList>
            <person name="Gilroy R."/>
        </authorList>
    </citation>
    <scope>NUCLEOTIDE SEQUENCE</scope>
    <source>
        <strain evidence="2">ChiGjej3B3-7470</strain>
    </source>
</reference>
<comment type="caution">
    <text evidence="2">The sequence shown here is derived from an EMBL/GenBank/DDBJ whole genome shotgun (WGS) entry which is preliminary data.</text>
</comment>